<keyword evidence="1" id="KW-1133">Transmembrane helix</keyword>
<dbReference type="EMBL" id="CAMXCT020000105">
    <property type="protein sequence ID" value="CAL1127260.1"/>
    <property type="molecule type" value="Genomic_DNA"/>
</dbReference>
<name>A0A9P1BJP3_9DINO</name>
<reference evidence="4 5" key="2">
    <citation type="submission" date="2024-05" db="EMBL/GenBank/DDBJ databases">
        <authorList>
            <person name="Chen Y."/>
            <person name="Shah S."/>
            <person name="Dougan E. K."/>
            <person name="Thang M."/>
            <person name="Chan C."/>
        </authorList>
    </citation>
    <scope>NUCLEOTIDE SEQUENCE [LARGE SCALE GENOMIC DNA]</scope>
</reference>
<dbReference type="EMBL" id="CAMXCT030000105">
    <property type="protein sequence ID" value="CAL4761197.1"/>
    <property type="molecule type" value="Genomic_DNA"/>
</dbReference>
<organism evidence="3">
    <name type="scientific">Cladocopium goreaui</name>
    <dbReference type="NCBI Taxonomy" id="2562237"/>
    <lineage>
        <taxon>Eukaryota</taxon>
        <taxon>Sar</taxon>
        <taxon>Alveolata</taxon>
        <taxon>Dinophyceae</taxon>
        <taxon>Suessiales</taxon>
        <taxon>Symbiodiniaceae</taxon>
        <taxon>Cladocopium</taxon>
    </lineage>
</organism>
<dbReference type="OrthoDB" id="413384at2759"/>
<keyword evidence="1" id="KW-0812">Transmembrane</keyword>
<evidence type="ECO:0000256" key="1">
    <source>
        <dbReference type="SAM" id="Phobius"/>
    </source>
</evidence>
<feature type="chain" id="PRO_5043269513" description="PIN-like protein" evidence="2">
    <location>
        <begin position="18"/>
        <end position="195"/>
    </location>
</feature>
<feature type="transmembrane region" description="Helical" evidence="1">
    <location>
        <begin position="162"/>
        <end position="183"/>
    </location>
</feature>
<keyword evidence="1" id="KW-0472">Membrane</keyword>
<sequence>MVYCCCCWVAASKVVLIALLYFFSEERMQDPCEEVETSKLAQELRGAMAGNEALPTTQHAAHLCLQDHSLPYSQSMVSFVWLCKCVPAIVNAAWGTMVLISLPTGGQSTIRSKAGKLDVVGLPVMPKVLAVIFIQVPLVSLELSLAMVGMKFLMYCNALGKLLVKAMSLSYIETVSAVVFVGLSSNAFQLEVSPF</sequence>
<evidence type="ECO:0000313" key="5">
    <source>
        <dbReference type="Proteomes" id="UP001152797"/>
    </source>
</evidence>
<proteinExistence type="predicted"/>
<evidence type="ECO:0000313" key="4">
    <source>
        <dbReference type="EMBL" id="CAL4761197.1"/>
    </source>
</evidence>
<evidence type="ECO:0000313" key="3">
    <source>
        <dbReference type="EMBL" id="CAI3973885.1"/>
    </source>
</evidence>
<feature type="transmembrane region" description="Helical" evidence="1">
    <location>
        <begin position="79"/>
        <end position="102"/>
    </location>
</feature>
<protein>
    <recommendedName>
        <fullName evidence="6">PIN-like protein</fullName>
    </recommendedName>
</protein>
<dbReference type="EMBL" id="CAMXCT010000105">
    <property type="protein sequence ID" value="CAI3973885.1"/>
    <property type="molecule type" value="Genomic_DNA"/>
</dbReference>
<feature type="signal peptide" evidence="2">
    <location>
        <begin position="1"/>
        <end position="17"/>
    </location>
</feature>
<keyword evidence="2" id="KW-0732">Signal</keyword>
<evidence type="ECO:0008006" key="6">
    <source>
        <dbReference type="Google" id="ProtNLM"/>
    </source>
</evidence>
<feature type="transmembrane region" description="Helical" evidence="1">
    <location>
        <begin position="128"/>
        <end position="150"/>
    </location>
</feature>
<gene>
    <name evidence="3" type="ORF">C1SCF055_LOCUS2333</name>
</gene>
<reference evidence="3" key="1">
    <citation type="submission" date="2022-10" db="EMBL/GenBank/DDBJ databases">
        <authorList>
            <person name="Chen Y."/>
            <person name="Dougan E. K."/>
            <person name="Chan C."/>
            <person name="Rhodes N."/>
            <person name="Thang M."/>
        </authorList>
    </citation>
    <scope>NUCLEOTIDE SEQUENCE</scope>
</reference>
<dbReference type="Proteomes" id="UP001152797">
    <property type="component" value="Unassembled WGS sequence"/>
</dbReference>
<accession>A0A9P1BJP3</accession>
<comment type="caution">
    <text evidence="3">The sequence shown here is derived from an EMBL/GenBank/DDBJ whole genome shotgun (WGS) entry which is preliminary data.</text>
</comment>
<keyword evidence="5" id="KW-1185">Reference proteome</keyword>
<evidence type="ECO:0000256" key="2">
    <source>
        <dbReference type="SAM" id="SignalP"/>
    </source>
</evidence>
<dbReference type="AlphaFoldDB" id="A0A9P1BJP3"/>